<evidence type="ECO:0000313" key="1">
    <source>
        <dbReference type="Proteomes" id="UP000887576"/>
    </source>
</evidence>
<protein>
    <submittedName>
        <fullName evidence="2">EGF-like domain-containing protein</fullName>
    </submittedName>
</protein>
<sequence length="424" mass="48441">MVAMHPKFVLLLVIFLTFTSYLIGCSSVDSDYTDLSDAESGIAIDSIPIENDTKTQKKKKRLRRLTGIINANDTRCSRRGNFEFGRCRCQYPYTGSKCLDFACEHGLSVGAHYDPESSVFNKKCICDHDWSGEYCNIPIADQCNGKGQYIDGHCRCLDFYFGESCQYVGQCVNGRLSEGICKCDYGWEGDYCHHIACHHGYTSAELNYTKCVCPPRHTGQFCDECKLTGLHILPFPNCTLEIVPSHARLTREKTDGQLMSRISIIGVAAGILVVLVFIMWILHWGRKRNSTEAGSRRSLSESPPEDVKELIDLGIFVRQKSREVKIHKNGFHEIDCHTNHDNNIQIKIKTTELHNRLKRLVTSHKVFDVWIKKSYYYYCFNEMSCQLFSIVCWLFKLQTVLENDYARSGKHHRCPGTGLRIEAH</sequence>
<evidence type="ECO:0000313" key="2">
    <source>
        <dbReference type="WBParaSite" id="JU765_v2.g13054.t1"/>
    </source>
</evidence>
<proteinExistence type="predicted"/>
<name>A0AC34Q5N4_9BILA</name>
<dbReference type="WBParaSite" id="JU765_v2.g13054.t1">
    <property type="protein sequence ID" value="JU765_v2.g13054.t1"/>
    <property type="gene ID" value="JU765_v2.g13054"/>
</dbReference>
<dbReference type="Proteomes" id="UP000887576">
    <property type="component" value="Unplaced"/>
</dbReference>
<reference evidence="2" key="1">
    <citation type="submission" date="2022-11" db="UniProtKB">
        <authorList>
            <consortium name="WormBaseParasite"/>
        </authorList>
    </citation>
    <scope>IDENTIFICATION</scope>
</reference>
<accession>A0AC34Q5N4</accession>
<organism evidence="1 2">
    <name type="scientific">Panagrolaimus sp. JU765</name>
    <dbReference type="NCBI Taxonomy" id="591449"/>
    <lineage>
        <taxon>Eukaryota</taxon>
        <taxon>Metazoa</taxon>
        <taxon>Ecdysozoa</taxon>
        <taxon>Nematoda</taxon>
        <taxon>Chromadorea</taxon>
        <taxon>Rhabditida</taxon>
        <taxon>Tylenchina</taxon>
        <taxon>Panagrolaimomorpha</taxon>
        <taxon>Panagrolaimoidea</taxon>
        <taxon>Panagrolaimidae</taxon>
        <taxon>Panagrolaimus</taxon>
    </lineage>
</organism>